<dbReference type="PANTHER" id="PTHR12992">
    <property type="entry name" value="NUDIX HYDROLASE"/>
    <property type="match status" value="1"/>
</dbReference>
<dbReference type="InterPro" id="IPR015797">
    <property type="entry name" value="NUDIX_hydrolase-like_dom_sf"/>
</dbReference>
<dbReference type="Proteomes" id="UP000053758">
    <property type="component" value="Unassembled WGS sequence"/>
</dbReference>
<dbReference type="Pfam" id="PF00293">
    <property type="entry name" value="NUDIX"/>
    <property type="match status" value="1"/>
</dbReference>
<feature type="domain" description="Nudix hydrolase" evidence="2">
    <location>
        <begin position="149"/>
        <end position="285"/>
    </location>
</feature>
<sequence length="437" mass="48302">MSDLQVKQIGPGAREAPNPDRQTTGYGGAVLLLESKVGRTAGSSHGYPTNHLRLPTSSHPQVLCLSSSRTSHTKTVVASSQHTTALYNIIFGADKSNTPSTSASTSPLAQVPRQVLANLTSHSVHALQNLCDYRAKPGSEPCPAAIPAYRRAAVLLALFAGRNGELYVILSKRSARLRSHGGDTAIPGGRFEPTDRDLEFTARREAFEETGLPIDPTKAVKLCELPPFLSANELVVTPFVMLLTDHSIQPHLNPQEVDSLFSLPLVSFLYHNPPRPLRHSLHLPPSPEPEALRYMPENEVSPISDWHTCRDILWLDNNRVRRHTFWDERNPIRGLTSDILILAAAIAYGERPLFSLNSPGQPTQAQLITLAFNSPLAVKKFRVKPRMQFLKAPDPQRTNDELQQPHDERPDFPLAPPLDPTPSQNRLDTARITKPKL</sequence>
<evidence type="ECO:0000313" key="3">
    <source>
        <dbReference type="EMBL" id="GAK64960.1"/>
    </source>
</evidence>
<feature type="compositionally biased region" description="Basic and acidic residues" evidence="1">
    <location>
        <begin position="397"/>
        <end position="411"/>
    </location>
</feature>
<reference evidence="3" key="1">
    <citation type="submission" date="2014-07" db="EMBL/GenBank/DDBJ databases">
        <title>Draft genome sequence of the yeast Pseudozyma antarctica JCM 10317 known as a producer of lipase B which used in a wide range of industrial applications.</title>
        <authorList>
            <person name="Morita T."/>
            <person name="Saika A."/>
            <person name="Koike H."/>
        </authorList>
    </citation>
    <scope>NUCLEOTIDE SEQUENCE</scope>
    <source>
        <strain evidence="3">JCM 10317</strain>
    </source>
</reference>
<dbReference type="RefSeq" id="XP_014656747.1">
    <property type="nucleotide sequence ID" value="XM_014801261.1"/>
</dbReference>
<evidence type="ECO:0000256" key="1">
    <source>
        <dbReference type="SAM" id="MobiDB-lite"/>
    </source>
</evidence>
<dbReference type="GO" id="GO:0010945">
    <property type="term" value="F:coenzyme A diphosphatase activity"/>
    <property type="evidence" value="ECO:0007669"/>
    <property type="project" value="InterPro"/>
</dbReference>
<dbReference type="EMBL" id="DF830074">
    <property type="protein sequence ID" value="GAK64960.1"/>
    <property type="molecule type" value="Genomic_DNA"/>
</dbReference>
<feature type="region of interest" description="Disordered" evidence="1">
    <location>
        <begin position="1"/>
        <end position="24"/>
    </location>
</feature>
<keyword evidence="4" id="KW-1185">Reference proteome</keyword>
<gene>
    <name evidence="3" type="ORF">PAN0_007c3176</name>
</gene>
<dbReference type="HOGENOM" id="CLU_040940_2_0_1"/>
<accession>A0A081CE64</accession>
<name>A0A081CE64_PSEA2</name>
<evidence type="ECO:0000313" key="4">
    <source>
        <dbReference type="Proteomes" id="UP000053758"/>
    </source>
</evidence>
<dbReference type="CDD" id="cd03426">
    <property type="entry name" value="NUDIX_CoAse_Nudt7"/>
    <property type="match status" value="1"/>
</dbReference>
<dbReference type="GO" id="GO:0015938">
    <property type="term" value="P:coenzyme A catabolic process"/>
    <property type="evidence" value="ECO:0007669"/>
    <property type="project" value="TreeGrafter"/>
</dbReference>
<organism evidence="3">
    <name type="scientific">Pseudozyma antarctica</name>
    <name type="common">Yeast</name>
    <name type="synonym">Candida antarctica</name>
    <dbReference type="NCBI Taxonomy" id="84753"/>
    <lineage>
        <taxon>Eukaryota</taxon>
        <taxon>Fungi</taxon>
        <taxon>Dikarya</taxon>
        <taxon>Basidiomycota</taxon>
        <taxon>Ustilaginomycotina</taxon>
        <taxon>Ustilaginomycetes</taxon>
        <taxon>Ustilaginales</taxon>
        <taxon>Ustilaginaceae</taxon>
        <taxon>Moesziomyces</taxon>
    </lineage>
</organism>
<evidence type="ECO:0000259" key="2">
    <source>
        <dbReference type="PROSITE" id="PS51462"/>
    </source>
</evidence>
<dbReference type="AlphaFoldDB" id="A0A081CE64"/>
<dbReference type="InterPro" id="IPR000086">
    <property type="entry name" value="NUDIX_hydrolase_dom"/>
</dbReference>
<dbReference type="SUPFAM" id="SSF55811">
    <property type="entry name" value="Nudix"/>
    <property type="match status" value="1"/>
</dbReference>
<feature type="region of interest" description="Disordered" evidence="1">
    <location>
        <begin position="389"/>
        <end position="437"/>
    </location>
</feature>
<dbReference type="PANTHER" id="PTHR12992:SF45">
    <property type="entry name" value="NUDIX HYDROLASE DOMAIN-CONTAINING PROTEIN"/>
    <property type="match status" value="1"/>
</dbReference>
<protein>
    <recommendedName>
        <fullName evidence="2">Nudix hydrolase domain-containing protein</fullName>
    </recommendedName>
</protein>
<dbReference type="Gene3D" id="3.90.79.10">
    <property type="entry name" value="Nucleoside Triphosphate Pyrophosphohydrolase"/>
    <property type="match status" value="1"/>
</dbReference>
<dbReference type="InterPro" id="IPR045121">
    <property type="entry name" value="CoAse"/>
</dbReference>
<dbReference type="PROSITE" id="PS51462">
    <property type="entry name" value="NUDIX"/>
    <property type="match status" value="1"/>
</dbReference>
<proteinExistence type="predicted"/>
<dbReference type="GeneID" id="26303953"/>